<dbReference type="InterPro" id="IPR052895">
    <property type="entry name" value="HetReg/Transcr_Mod"/>
</dbReference>
<comment type="caution">
    <text evidence="2">The sequence shown here is derived from an EMBL/GenBank/DDBJ whole genome shotgun (WGS) entry which is preliminary data.</text>
</comment>
<protein>
    <recommendedName>
        <fullName evidence="1">Heterokaryon incompatibility domain-containing protein</fullName>
    </recommendedName>
</protein>
<proteinExistence type="predicted"/>
<dbReference type="PANTHER" id="PTHR24148:SF82">
    <property type="entry name" value="HETEROKARYON INCOMPATIBILITY DOMAIN-CONTAINING PROTEIN"/>
    <property type="match status" value="1"/>
</dbReference>
<keyword evidence="3" id="KW-1185">Reference proteome</keyword>
<organism evidence="2 3">
    <name type="scientific">Saxophila tyrrhenica</name>
    <dbReference type="NCBI Taxonomy" id="1690608"/>
    <lineage>
        <taxon>Eukaryota</taxon>
        <taxon>Fungi</taxon>
        <taxon>Dikarya</taxon>
        <taxon>Ascomycota</taxon>
        <taxon>Pezizomycotina</taxon>
        <taxon>Dothideomycetes</taxon>
        <taxon>Dothideomycetidae</taxon>
        <taxon>Mycosphaerellales</taxon>
        <taxon>Extremaceae</taxon>
        <taxon>Saxophila</taxon>
    </lineage>
</organism>
<evidence type="ECO:0000259" key="1">
    <source>
        <dbReference type="Pfam" id="PF06985"/>
    </source>
</evidence>
<gene>
    <name evidence="2" type="ORF">LTR77_005730</name>
</gene>
<dbReference type="Pfam" id="PF26639">
    <property type="entry name" value="Het-6_barrel"/>
    <property type="match status" value="1"/>
</dbReference>
<accession>A0AAV9P9X6</accession>
<dbReference type="EMBL" id="JAVRRT010000008">
    <property type="protein sequence ID" value="KAK5169752.1"/>
    <property type="molecule type" value="Genomic_DNA"/>
</dbReference>
<dbReference type="InterPro" id="IPR010730">
    <property type="entry name" value="HET"/>
</dbReference>
<dbReference type="RefSeq" id="XP_064659098.1">
    <property type="nucleotide sequence ID" value="XM_064802973.1"/>
</dbReference>
<feature type="domain" description="Heterokaryon incompatibility" evidence="1">
    <location>
        <begin position="53"/>
        <end position="223"/>
    </location>
</feature>
<sequence length="640" mass="71919">MASGLGYRALNIREDEFRLLVFENTENLGSDELLKCHVQHESMRRAALLPNFYAVSYTWGDVSKQSTILVGNNKIRVPRNAEVALRRCINELHRQGISQDIRPRRFYVWIDAVCLNHGDAREKSSQLSLMNAIYSEAKTVMIWLGEDEDDLAEEAVRSVWDVVGQCKAETNDLDGLFKRLWDTSARRLSIKSSSDELPPSCNLAALRSFYSSRWFTRLWVIQEACLAKHAICLKGTHTIPLYDVGLAAQWMWYRGRGKLSAYDPGTGSHVKGIRNATEIWDCMPHAYATPKLLWTILAMGMEFETTDPRDKIYGMYGLIELWLQQIPETNLRPDYDVSQAELYALATRAAILDAGNLAILSITSRAVDPNPTKAKRDPGMPSWCPRFDWTIDRFKGSTCHIQPPMRGASNGSPVRLSYIEGLEDVLTVEGLVVDEVRHTHTFNLPTSSSSSTNGGTQDTVQQAYLLASHHHSSKLNSPLDLSFARSLCAGQDSSYACITNNSDFLSHGAAFFQSSPHSNLQNLGDRITKHLYRRKDSGPGLSAVEADREVYHKALVNACQNRAFFVTREGRIGIGPLEMREEDKVCIIPGSGVPLVLRQMGVFWNLVGDAYVDGLMDGKYYCEQDAFGKLEERMECFHIQ</sequence>
<name>A0AAV9P9X6_9PEZI</name>
<dbReference type="GeneID" id="89927071"/>
<dbReference type="PANTHER" id="PTHR24148">
    <property type="entry name" value="ANKYRIN REPEAT DOMAIN-CONTAINING PROTEIN 39 HOMOLOG-RELATED"/>
    <property type="match status" value="1"/>
</dbReference>
<reference evidence="2 3" key="1">
    <citation type="submission" date="2023-08" db="EMBL/GenBank/DDBJ databases">
        <title>Black Yeasts Isolated from many extreme environments.</title>
        <authorList>
            <person name="Coleine C."/>
            <person name="Stajich J.E."/>
            <person name="Selbmann L."/>
        </authorList>
    </citation>
    <scope>NUCLEOTIDE SEQUENCE [LARGE SCALE GENOMIC DNA]</scope>
    <source>
        <strain evidence="2 3">CCFEE 5935</strain>
    </source>
</reference>
<evidence type="ECO:0000313" key="2">
    <source>
        <dbReference type="EMBL" id="KAK5169752.1"/>
    </source>
</evidence>
<dbReference type="Proteomes" id="UP001337655">
    <property type="component" value="Unassembled WGS sequence"/>
</dbReference>
<dbReference type="AlphaFoldDB" id="A0AAV9P9X6"/>
<evidence type="ECO:0000313" key="3">
    <source>
        <dbReference type="Proteomes" id="UP001337655"/>
    </source>
</evidence>
<dbReference type="Pfam" id="PF06985">
    <property type="entry name" value="HET"/>
    <property type="match status" value="1"/>
</dbReference>